<dbReference type="EMBL" id="UINC01150328">
    <property type="protein sequence ID" value="SVD43310.1"/>
    <property type="molecule type" value="Genomic_DNA"/>
</dbReference>
<proteinExistence type="predicted"/>
<dbReference type="AlphaFoldDB" id="A0A382VA24"/>
<evidence type="ECO:0000313" key="1">
    <source>
        <dbReference type="EMBL" id="SVD43310.1"/>
    </source>
</evidence>
<protein>
    <submittedName>
        <fullName evidence="1">Uncharacterized protein</fullName>
    </submittedName>
</protein>
<accession>A0A382VA24</accession>
<reference evidence="1" key="1">
    <citation type="submission" date="2018-05" db="EMBL/GenBank/DDBJ databases">
        <authorList>
            <person name="Lanie J.A."/>
            <person name="Ng W.-L."/>
            <person name="Kazmierczak K.M."/>
            <person name="Andrzejewski T.M."/>
            <person name="Davidsen T.M."/>
            <person name="Wayne K.J."/>
            <person name="Tettelin H."/>
            <person name="Glass J.I."/>
            <person name="Rusch D."/>
            <person name="Podicherti R."/>
            <person name="Tsui H.-C.T."/>
            <person name="Winkler M.E."/>
        </authorList>
    </citation>
    <scope>NUCLEOTIDE SEQUENCE</scope>
</reference>
<feature type="non-terminal residue" evidence="1">
    <location>
        <position position="116"/>
    </location>
</feature>
<gene>
    <name evidence="1" type="ORF">METZ01_LOCUS396164</name>
</gene>
<organism evidence="1">
    <name type="scientific">marine metagenome</name>
    <dbReference type="NCBI Taxonomy" id="408172"/>
    <lineage>
        <taxon>unclassified sequences</taxon>
        <taxon>metagenomes</taxon>
        <taxon>ecological metagenomes</taxon>
    </lineage>
</organism>
<sequence>MNSIRIFSILFIFSFTFGISYSSNDLKHSKPGVEKTFIQYGQVPDIAYQEAMRANSTWKKFARTHAEWQVSYNKHNQKPHRAYGNGIPTHGESIQNRAINFVQEELLGFGVPFSSL</sequence>
<name>A0A382VA24_9ZZZZ</name>